<sequence>MSEFKWDDESLKGLTGQHLINGKIVSLARTKNQAQYETNLSRLEGYQNSLADGTITHGNRYDLADLYSGGSKDGVNYDDLLKNLSRCSFFNKERGWSGPYGVESIEDLEARLDQETRTAAIDCRMSKQYEICKDLASKCPIPGTKVGVVTDSTSDVAEAFAVIIPPTKEGSEQIFSASAFMNDYSETANWLRSAFERTKELPIVIPTTDRGAVSLRSLRLVDPDTDSDTQSFRVPLDLTGRMLDTSDIETIQGGGISIDN</sequence>
<evidence type="ECO:0000313" key="2">
    <source>
        <dbReference type="Proteomes" id="UP000193218"/>
    </source>
</evidence>
<accession>A0A1Y1UK46</accession>
<protein>
    <submittedName>
        <fullName evidence="1">Uncharacterized protein</fullName>
    </submittedName>
</protein>
<keyword evidence="2" id="KW-1185">Reference proteome</keyword>
<proteinExistence type="predicted"/>
<name>A0A1Y1UK46_9TREE</name>
<dbReference type="EMBL" id="NBSH01000005">
    <property type="protein sequence ID" value="ORX37907.1"/>
    <property type="molecule type" value="Genomic_DNA"/>
</dbReference>
<evidence type="ECO:0000313" key="1">
    <source>
        <dbReference type="EMBL" id="ORX37907.1"/>
    </source>
</evidence>
<comment type="caution">
    <text evidence="1">The sequence shown here is derived from an EMBL/GenBank/DDBJ whole genome shotgun (WGS) entry which is preliminary data.</text>
</comment>
<dbReference type="InParanoid" id="A0A1Y1UK46"/>
<organism evidence="1 2">
    <name type="scientific">Kockovaella imperatae</name>
    <dbReference type="NCBI Taxonomy" id="4999"/>
    <lineage>
        <taxon>Eukaryota</taxon>
        <taxon>Fungi</taxon>
        <taxon>Dikarya</taxon>
        <taxon>Basidiomycota</taxon>
        <taxon>Agaricomycotina</taxon>
        <taxon>Tremellomycetes</taxon>
        <taxon>Tremellales</taxon>
        <taxon>Cuniculitremaceae</taxon>
        <taxon>Kockovaella</taxon>
    </lineage>
</organism>
<dbReference type="Proteomes" id="UP000193218">
    <property type="component" value="Unassembled WGS sequence"/>
</dbReference>
<dbReference type="RefSeq" id="XP_021871894.1">
    <property type="nucleotide sequence ID" value="XM_022015621.1"/>
</dbReference>
<dbReference type="AlphaFoldDB" id="A0A1Y1UK46"/>
<gene>
    <name evidence="1" type="ORF">BD324DRAFT_623755</name>
</gene>
<dbReference type="GeneID" id="33557430"/>
<reference evidence="1 2" key="1">
    <citation type="submission" date="2017-03" db="EMBL/GenBank/DDBJ databases">
        <title>Widespread Adenine N6-methylation of Active Genes in Fungi.</title>
        <authorList>
            <consortium name="DOE Joint Genome Institute"/>
            <person name="Mondo S.J."/>
            <person name="Dannebaum R.O."/>
            <person name="Kuo R.C."/>
            <person name="Louie K.B."/>
            <person name="Bewick A.J."/>
            <person name="Labutti K."/>
            <person name="Haridas S."/>
            <person name="Kuo A."/>
            <person name="Salamov A."/>
            <person name="Ahrendt S.R."/>
            <person name="Lau R."/>
            <person name="Bowen B.P."/>
            <person name="Lipzen A."/>
            <person name="Sullivan W."/>
            <person name="Andreopoulos W.B."/>
            <person name="Clum A."/>
            <person name="Lindquist E."/>
            <person name="Daum C."/>
            <person name="Northen T.R."/>
            <person name="Ramamoorthy G."/>
            <person name="Schmitz R.J."/>
            <person name="Gryganskyi A."/>
            <person name="Culley D."/>
            <person name="Magnuson J."/>
            <person name="James T.Y."/>
            <person name="O'Malley M.A."/>
            <person name="Stajich J.E."/>
            <person name="Spatafora J.W."/>
            <person name="Visel A."/>
            <person name="Grigoriev I.V."/>
        </authorList>
    </citation>
    <scope>NUCLEOTIDE SEQUENCE [LARGE SCALE GENOMIC DNA]</scope>
    <source>
        <strain evidence="1 2">NRRL Y-17943</strain>
    </source>
</reference>